<comment type="caution">
    <text evidence="5">The sequence shown here is derived from an EMBL/GenBank/DDBJ whole genome shotgun (WGS) entry which is preliminary data.</text>
</comment>
<keyword evidence="3" id="KW-0812">Transmembrane</keyword>
<dbReference type="Proteomes" id="UP001651880">
    <property type="component" value="Unassembled WGS sequence"/>
</dbReference>
<feature type="transmembrane region" description="Helical" evidence="3">
    <location>
        <begin position="93"/>
        <end position="115"/>
    </location>
</feature>
<name>A0ABT1NJF4_9FIRM</name>
<dbReference type="InterPro" id="IPR041916">
    <property type="entry name" value="Anti_sigma_zinc_sf"/>
</dbReference>
<dbReference type="RefSeq" id="WP_255228912.1">
    <property type="nucleotide sequence ID" value="NZ_JAJEKE010000021.1"/>
</dbReference>
<evidence type="ECO:0000313" key="6">
    <source>
        <dbReference type="Proteomes" id="UP001651880"/>
    </source>
</evidence>
<evidence type="ECO:0000256" key="3">
    <source>
        <dbReference type="SAM" id="Phobius"/>
    </source>
</evidence>
<reference evidence="5 6" key="1">
    <citation type="submission" date="2021-10" db="EMBL/GenBank/DDBJ databases">
        <title>Lutispora strain m25 sp. nov., a thermophilic, non-spore-forming bacterium isolated from a lab-scale methanogenic bioreactor digesting anaerobic sludge.</title>
        <authorList>
            <person name="El Houari A."/>
            <person name="Mcdonald J."/>
        </authorList>
    </citation>
    <scope>NUCLEOTIDE SEQUENCE [LARGE SCALE GENOMIC DNA]</scope>
    <source>
        <strain evidence="6">m25</strain>
    </source>
</reference>
<accession>A0ABT1NJF4</accession>
<proteinExistence type="inferred from homology"/>
<keyword evidence="6" id="KW-1185">Reference proteome</keyword>
<evidence type="ECO:0000313" key="5">
    <source>
        <dbReference type="EMBL" id="MCQ1531358.1"/>
    </source>
</evidence>
<dbReference type="EMBL" id="JAJEKE010000021">
    <property type="protein sequence ID" value="MCQ1531358.1"/>
    <property type="molecule type" value="Genomic_DNA"/>
</dbReference>
<gene>
    <name evidence="5" type="ORF">LJD61_17690</name>
</gene>
<keyword evidence="3" id="KW-0472">Membrane</keyword>
<dbReference type="Gene3D" id="1.10.10.1320">
    <property type="entry name" value="Anti-sigma factor, zinc-finger domain"/>
    <property type="match status" value="1"/>
</dbReference>
<evidence type="ECO:0000256" key="1">
    <source>
        <dbReference type="ARBA" id="ARBA00024353"/>
    </source>
</evidence>
<protein>
    <recommendedName>
        <fullName evidence="2">Anti-sigma-W factor RsiW</fullName>
    </recommendedName>
</protein>
<evidence type="ECO:0000256" key="2">
    <source>
        <dbReference type="ARBA" id="ARBA00024438"/>
    </source>
</evidence>
<feature type="domain" description="Putative zinc-finger" evidence="4">
    <location>
        <begin position="6"/>
        <end position="39"/>
    </location>
</feature>
<organism evidence="5 6">
    <name type="scientific">Lutispora saccharofermentans</name>
    <dbReference type="NCBI Taxonomy" id="3024236"/>
    <lineage>
        <taxon>Bacteria</taxon>
        <taxon>Bacillati</taxon>
        <taxon>Bacillota</taxon>
        <taxon>Clostridia</taxon>
        <taxon>Lutisporales</taxon>
        <taxon>Lutisporaceae</taxon>
        <taxon>Lutispora</taxon>
    </lineage>
</organism>
<evidence type="ECO:0000259" key="4">
    <source>
        <dbReference type="Pfam" id="PF13490"/>
    </source>
</evidence>
<keyword evidence="3" id="KW-1133">Transmembrane helix</keyword>
<dbReference type="Pfam" id="PF13490">
    <property type="entry name" value="zf-HC2"/>
    <property type="match status" value="1"/>
</dbReference>
<dbReference type="InterPro" id="IPR027383">
    <property type="entry name" value="Znf_put"/>
</dbReference>
<comment type="similarity">
    <text evidence="1">Belongs to the zinc-associated anti-sigma factor (ZAS) superfamily. Anti-sigma-W factor family.</text>
</comment>
<sequence>MGKLLCSRVRKSLHSYAAGETEGLEHFLIKEHLDNCPSCKAEYERILEIKSILSNMGRNIAVPCSLVVNIMEAIDLEKYKAIGIHALNNLRNFGISFIAAGLIISLFSVAPGMGCSNKRFIGRSMAKVQESILKPFEVLNNSVISISDKISNLNEAMSANNE</sequence>